<dbReference type="GeneID" id="92756149"/>
<keyword evidence="3" id="KW-0540">Nuclease</keyword>
<protein>
    <submittedName>
        <fullName evidence="3">Endonuclease/exonuclease/phosphatase family protein</fullName>
    </submittedName>
</protein>
<evidence type="ECO:0000313" key="3">
    <source>
        <dbReference type="EMBL" id="KAA2371213.1"/>
    </source>
</evidence>
<dbReference type="PANTHER" id="PTHR12121:SF36">
    <property type="entry name" value="ENDONUCLEASE_EXONUCLEASE_PHOSPHATASE DOMAIN-CONTAINING PROTEIN"/>
    <property type="match status" value="1"/>
</dbReference>
<dbReference type="EMBL" id="VVXK01000004">
    <property type="protein sequence ID" value="KAA2371213.1"/>
    <property type="molecule type" value="Genomic_DNA"/>
</dbReference>
<keyword evidence="1" id="KW-0732">Signal</keyword>
<dbReference type="InterPro" id="IPR036691">
    <property type="entry name" value="Endo/exonu/phosph_ase_sf"/>
</dbReference>
<dbReference type="RefSeq" id="WP_015547864.1">
    <property type="nucleotide sequence ID" value="NZ_AP031448.1"/>
</dbReference>
<dbReference type="Gene3D" id="3.60.10.10">
    <property type="entry name" value="Endonuclease/exonuclease/phosphatase"/>
    <property type="match status" value="1"/>
</dbReference>
<keyword evidence="3" id="KW-0269">Exonuclease</keyword>
<feature type="domain" description="Endonuclease/exonuclease/phosphatase" evidence="2">
    <location>
        <begin position="52"/>
        <end position="302"/>
    </location>
</feature>
<dbReference type="PANTHER" id="PTHR12121">
    <property type="entry name" value="CARBON CATABOLITE REPRESSOR PROTEIN 4"/>
    <property type="match status" value="1"/>
</dbReference>
<evidence type="ECO:0000313" key="4">
    <source>
        <dbReference type="Proteomes" id="UP000323567"/>
    </source>
</evidence>
<dbReference type="InterPro" id="IPR005135">
    <property type="entry name" value="Endo/exonuclease/phosphatase"/>
</dbReference>
<organism evidence="3 4">
    <name type="scientific">Alistipes shahii</name>
    <dbReference type="NCBI Taxonomy" id="328814"/>
    <lineage>
        <taxon>Bacteria</taxon>
        <taxon>Pseudomonadati</taxon>
        <taxon>Bacteroidota</taxon>
        <taxon>Bacteroidia</taxon>
        <taxon>Bacteroidales</taxon>
        <taxon>Rikenellaceae</taxon>
        <taxon>Alistipes</taxon>
    </lineage>
</organism>
<gene>
    <name evidence="3" type="ORF">F2Y13_04520</name>
</gene>
<evidence type="ECO:0000259" key="2">
    <source>
        <dbReference type="Pfam" id="PF03372"/>
    </source>
</evidence>
<feature type="signal peptide" evidence="1">
    <location>
        <begin position="1"/>
        <end position="28"/>
    </location>
</feature>
<comment type="caution">
    <text evidence="3">The sequence shown here is derived from an EMBL/GenBank/DDBJ whole genome shotgun (WGS) entry which is preliminary data.</text>
</comment>
<dbReference type="Pfam" id="PF03372">
    <property type="entry name" value="Exo_endo_phos"/>
    <property type="match status" value="1"/>
</dbReference>
<dbReference type="GO" id="GO:0004519">
    <property type="term" value="F:endonuclease activity"/>
    <property type="evidence" value="ECO:0007669"/>
    <property type="project" value="UniProtKB-KW"/>
</dbReference>
<evidence type="ECO:0000256" key="1">
    <source>
        <dbReference type="SAM" id="SignalP"/>
    </source>
</evidence>
<reference evidence="3 4" key="1">
    <citation type="journal article" date="2019" name="Nat. Med.">
        <title>A library of human gut bacterial isolates paired with longitudinal multiomics data enables mechanistic microbiome research.</title>
        <authorList>
            <person name="Poyet M."/>
            <person name="Groussin M."/>
            <person name="Gibbons S.M."/>
            <person name="Avila-Pacheco J."/>
            <person name="Jiang X."/>
            <person name="Kearney S.M."/>
            <person name="Perrotta A.R."/>
            <person name="Berdy B."/>
            <person name="Zhao S."/>
            <person name="Lieberman T.D."/>
            <person name="Swanson P.K."/>
            <person name="Smith M."/>
            <person name="Roesemann S."/>
            <person name="Alexander J.E."/>
            <person name="Rich S.A."/>
            <person name="Livny J."/>
            <person name="Vlamakis H."/>
            <person name="Clish C."/>
            <person name="Bullock K."/>
            <person name="Deik A."/>
            <person name="Scott J."/>
            <person name="Pierce K.A."/>
            <person name="Xavier R.J."/>
            <person name="Alm E.J."/>
        </authorList>
    </citation>
    <scope>NUCLEOTIDE SEQUENCE [LARGE SCALE GENOMIC DNA]</scope>
    <source>
        <strain evidence="3 4">BIOML-A2</strain>
    </source>
</reference>
<dbReference type="CDD" id="cd09083">
    <property type="entry name" value="EEP-1"/>
    <property type="match status" value="1"/>
</dbReference>
<keyword evidence="3" id="KW-0255">Endonuclease</keyword>
<accession>A0A5B3GBX3</accession>
<dbReference type="SUPFAM" id="SSF56219">
    <property type="entry name" value="DNase I-like"/>
    <property type="match status" value="1"/>
</dbReference>
<sequence length="313" mass="35523">MNTFHITNRLLKSTLFCGLLLFSSSALSCSSDDDGGGNGGTQLEWLEPIRVASYNIQYDNRNEEAGRWENRKEIVCRLLEAEDFDIFGAQEPYKFQIEDMAAALPGYTWIGTSVTGEDNVERRHFNPIFYKTDKFEVLESGSFWYSETPNVPNTKFSDSYSPRMCNWAHFRVKATGKEFFHFNSHFDHIGTVARAESAKLLIEKVAEIAGKTPAFCTGDFNSNQQTNVYNTIVTSGTLVDSYARTTDKVNADWPSYNGYKYISTPPAKASRIDHIFVTKGRTKVQSWAIVNTSYSQKYPSDHFPVVIEWSFAK</sequence>
<dbReference type="InterPro" id="IPR050410">
    <property type="entry name" value="CCR4/nocturin_mRNA_transcr"/>
</dbReference>
<name>A0A5B3GBX3_9BACT</name>
<dbReference type="AlphaFoldDB" id="A0A5B3GBX3"/>
<dbReference type="Proteomes" id="UP000323567">
    <property type="component" value="Unassembled WGS sequence"/>
</dbReference>
<feature type="chain" id="PRO_5022912602" evidence="1">
    <location>
        <begin position="29"/>
        <end position="313"/>
    </location>
</feature>
<dbReference type="GO" id="GO:0000175">
    <property type="term" value="F:3'-5'-RNA exonuclease activity"/>
    <property type="evidence" value="ECO:0007669"/>
    <property type="project" value="TreeGrafter"/>
</dbReference>
<proteinExistence type="predicted"/>
<keyword evidence="3" id="KW-0378">Hydrolase</keyword>